<sequence length="110" mass="10194">MMFTGSDGSATRGPATINCTLSDSVGSASAICAGQTSLSGLGVVTSTSTVANTYVPVSITAGGDNLLSVAMQTASTGSGASSTSSAGGSLNTGGWWAAGGAAGLAALGAL</sequence>
<dbReference type="AlphaFoldDB" id="A0AAE0WJW9"/>
<keyword evidence="2" id="KW-1185">Reference proteome</keyword>
<evidence type="ECO:0000313" key="1">
    <source>
        <dbReference type="EMBL" id="KAK3673078.1"/>
    </source>
</evidence>
<dbReference type="Proteomes" id="UP001274830">
    <property type="component" value="Unassembled WGS sequence"/>
</dbReference>
<dbReference type="EMBL" id="JAUTXT010000027">
    <property type="protein sequence ID" value="KAK3673078.1"/>
    <property type="molecule type" value="Genomic_DNA"/>
</dbReference>
<gene>
    <name evidence="1" type="ORF">LTR78_006918</name>
</gene>
<evidence type="ECO:0000313" key="2">
    <source>
        <dbReference type="Proteomes" id="UP001274830"/>
    </source>
</evidence>
<organism evidence="1 2">
    <name type="scientific">Recurvomyces mirabilis</name>
    <dbReference type="NCBI Taxonomy" id="574656"/>
    <lineage>
        <taxon>Eukaryota</taxon>
        <taxon>Fungi</taxon>
        <taxon>Dikarya</taxon>
        <taxon>Ascomycota</taxon>
        <taxon>Pezizomycotina</taxon>
        <taxon>Dothideomycetes</taxon>
        <taxon>Dothideomycetidae</taxon>
        <taxon>Mycosphaerellales</taxon>
        <taxon>Teratosphaeriaceae</taxon>
        <taxon>Recurvomyces</taxon>
    </lineage>
</organism>
<reference evidence="1" key="1">
    <citation type="submission" date="2023-07" db="EMBL/GenBank/DDBJ databases">
        <title>Black Yeasts Isolated from many extreme environments.</title>
        <authorList>
            <person name="Coleine C."/>
            <person name="Stajich J.E."/>
            <person name="Selbmann L."/>
        </authorList>
    </citation>
    <scope>NUCLEOTIDE SEQUENCE</scope>
    <source>
        <strain evidence="1">CCFEE 5485</strain>
    </source>
</reference>
<accession>A0AAE0WJW9</accession>
<comment type="caution">
    <text evidence="1">The sequence shown here is derived from an EMBL/GenBank/DDBJ whole genome shotgun (WGS) entry which is preliminary data.</text>
</comment>
<proteinExistence type="predicted"/>
<protein>
    <submittedName>
        <fullName evidence="1">Uncharacterized protein</fullName>
    </submittedName>
</protein>
<name>A0AAE0WJW9_9PEZI</name>